<feature type="region of interest" description="Disordered" evidence="1">
    <location>
        <begin position="41"/>
        <end position="120"/>
    </location>
</feature>
<evidence type="ECO:0000313" key="3">
    <source>
        <dbReference type="Proteomes" id="UP001249851"/>
    </source>
</evidence>
<keyword evidence="3" id="KW-1185">Reference proteome</keyword>
<dbReference type="Proteomes" id="UP001249851">
    <property type="component" value="Unassembled WGS sequence"/>
</dbReference>
<feature type="compositionally biased region" description="Basic residues" evidence="1">
    <location>
        <begin position="98"/>
        <end position="120"/>
    </location>
</feature>
<comment type="caution">
    <text evidence="2">The sequence shown here is derived from an EMBL/GenBank/DDBJ whole genome shotgun (WGS) entry which is preliminary data.</text>
</comment>
<organism evidence="2 3">
    <name type="scientific">Acropora cervicornis</name>
    <name type="common">Staghorn coral</name>
    <dbReference type="NCBI Taxonomy" id="6130"/>
    <lineage>
        <taxon>Eukaryota</taxon>
        <taxon>Metazoa</taxon>
        <taxon>Cnidaria</taxon>
        <taxon>Anthozoa</taxon>
        <taxon>Hexacorallia</taxon>
        <taxon>Scleractinia</taxon>
        <taxon>Astrocoeniina</taxon>
        <taxon>Acroporidae</taxon>
        <taxon>Acropora</taxon>
    </lineage>
</organism>
<accession>A0AAD9Q6T7</accession>
<evidence type="ECO:0000313" key="2">
    <source>
        <dbReference type="EMBL" id="KAK2555624.1"/>
    </source>
</evidence>
<name>A0AAD9Q6T7_ACRCE</name>
<evidence type="ECO:0000256" key="1">
    <source>
        <dbReference type="SAM" id="MobiDB-lite"/>
    </source>
</evidence>
<reference evidence="2" key="1">
    <citation type="journal article" date="2023" name="G3 (Bethesda)">
        <title>Whole genome assembly and annotation of the endangered Caribbean coral Acropora cervicornis.</title>
        <authorList>
            <person name="Selwyn J.D."/>
            <person name="Vollmer S.V."/>
        </authorList>
    </citation>
    <scope>NUCLEOTIDE SEQUENCE</scope>
    <source>
        <strain evidence="2">K2</strain>
    </source>
</reference>
<feature type="compositionally biased region" description="Basic and acidic residues" evidence="1">
    <location>
        <begin position="44"/>
        <end position="80"/>
    </location>
</feature>
<protein>
    <submittedName>
        <fullName evidence="2">Uncharacterized protein</fullName>
    </submittedName>
</protein>
<dbReference type="AlphaFoldDB" id="A0AAD9Q6T7"/>
<gene>
    <name evidence="2" type="ORF">P5673_022645</name>
</gene>
<proteinExistence type="predicted"/>
<dbReference type="EMBL" id="JARQWQ010000061">
    <property type="protein sequence ID" value="KAK2555624.1"/>
    <property type="molecule type" value="Genomic_DNA"/>
</dbReference>
<reference evidence="2" key="2">
    <citation type="journal article" date="2023" name="Science">
        <title>Genomic signatures of disease resistance in endangered staghorn corals.</title>
        <authorList>
            <person name="Vollmer S.V."/>
            <person name="Selwyn J.D."/>
            <person name="Despard B.A."/>
            <person name="Roesel C.L."/>
        </authorList>
    </citation>
    <scope>NUCLEOTIDE SEQUENCE</scope>
    <source>
        <strain evidence="2">K2</strain>
    </source>
</reference>
<sequence>MTSFCPLHCLHICSFKYTCRSTVSFKGNQPTDVQSELETTFNEKFNENGRDLKATGSKRKLEQQMYQKEKDNENKEEERGKKSKNMISSREQETRVDSKKRRKKEKRSGSQRKKVKETLK</sequence>